<dbReference type="RefSeq" id="WP_110500717.1">
    <property type="nucleotide sequence ID" value="NZ_QJVD01000008.1"/>
</dbReference>
<dbReference type="InterPro" id="IPR011034">
    <property type="entry name" value="Formyl_transferase-like_C_sf"/>
</dbReference>
<evidence type="ECO:0000256" key="1">
    <source>
        <dbReference type="ARBA" id="ARBA00010699"/>
    </source>
</evidence>
<comment type="similarity">
    <text evidence="1 5">Belongs to the Fmt family.</text>
</comment>
<dbReference type="HAMAP" id="MF_00182">
    <property type="entry name" value="Formyl_trans"/>
    <property type="match status" value="1"/>
</dbReference>
<evidence type="ECO:0000256" key="5">
    <source>
        <dbReference type="HAMAP-Rule" id="MF_00182"/>
    </source>
</evidence>
<name>A0A2V5LAU2_9MICC</name>
<dbReference type="AlphaFoldDB" id="A0A2V5LAU2"/>
<comment type="function">
    <text evidence="5">Attaches a formyl group to the free amino group of methionyl-tRNA(fMet). The formyl group appears to play a dual role in the initiator identity of N-formylmethionyl-tRNA by promoting its recognition by IF2 and preventing the misappropriation of this tRNA by the elongation apparatus.</text>
</comment>
<keyword evidence="4 5" id="KW-0648">Protein biosynthesis</keyword>
<dbReference type="PANTHER" id="PTHR11138:SF5">
    <property type="entry name" value="METHIONYL-TRNA FORMYLTRANSFERASE, MITOCHONDRIAL"/>
    <property type="match status" value="1"/>
</dbReference>
<comment type="caution">
    <text evidence="8">The sequence shown here is derived from an EMBL/GenBank/DDBJ whole genome shotgun (WGS) entry which is preliminary data.</text>
</comment>
<dbReference type="InterPro" id="IPR005793">
    <property type="entry name" value="Formyl_trans_C"/>
</dbReference>
<evidence type="ECO:0000259" key="6">
    <source>
        <dbReference type="Pfam" id="PF00551"/>
    </source>
</evidence>
<dbReference type="OrthoDB" id="9802815at2"/>
<dbReference type="InterPro" id="IPR002376">
    <property type="entry name" value="Formyl_transf_N"/>
</dbReference>
<dbReference type="SMR" id="A0A2V5LAU2"/>
<dbReference type="InterPro" id="IPR041711">
    <property type="entry name" value="Met-tRNA-FMT_N"/>
</dbReference>
<dbReference type="Gene3D" id="3.40.50.12230">
    <property type="match status" value="1"/>
</dbReference>
<accession>A0A2V5LAU2</accession>
<dbReference type="EMBL" id="QJVD01000008">
    <property type="protein sequence ID" value="PYI67614.1"/>
    <property type="molecule type" value="Genomic_DNA"/>
</dbReference>
<keyword evidence="9" id="KW-1185">Reference proteome</keyword>
<evidence type="ECO:0000259" key="7">
    <source>
        <dbReference type="Pfam" id="PF02911"/>
    </source>
</evidence>
<sequence length="306" mass="31997">MRVLFAGTPAVALPSLEALLAAGHEIVAVLTRPDAPLGRKRVHTPSPVAARAADLGLPVIKADKVDTAAQEAIAAARPQVAAIVAYGAIVPEPALSIPEHGWINLHFSLLPAWRGAAPVQHAVIHGDGVTGASTFLLEKGLDTGPVYGTMTEPIRPADTSGELLERLSHSGAVLLVQTIDGLAAGRLAGVPQQGEVSLAPKLTLEDGHVNWQDPALAIDRRVRGVTAEPGAWTQLFGQRFKLGPVTLRPDVNALAPAQLRVEPKAVLVGTGSHAVELAIVQPAGKKLMKATDWARGLANKEDVVFE</sequence>
<dbReference type="Pfam" id="PF02911">
    <property type="entry name" value="Formyl_trans_C"/>
    <property type="match status" value="1"/>
</dbReference>
<proteinExistence type="inferred from homology"/>
<dbReference type="GO" id="GO:0005829">
    <property type="term" value="C:cytosol"/>
    <property type="evidence" value="ECO:0007669"/>
    <property type="project" value="TreeGrafter"/>
</dbReference>
<dbReference type="SUPFAM" id="SSF50486">
    <property type="entry name" value="FMT C-terminal domain-like"/>
    <property type="match status" value="1"/>
</dbReference>
<dbReference type="InterPro" id="IPR005794">
    <property type="entry name" value="Fmt"/>
</dbReference>
<reference evidence="8 9" key="1">
    <citation type="submission" date="2018-05" db="EMBL/GenBank/DDBJ databases">
        <title>Genetic diversity of glacier-inhabiting Cryobacterium bacteria in China and description of Cryobacterium mengkeensis sp. nov. and Arthrobacter glacialis sp. nov.</title>
        <authorList>
            <person name="Liu Q."/>
            <person name="Xin Y.-H."/>
        </authorList>
    </citation>
    <scope>NUCLEOTIDE SEQUENCE [LARGE SCALE GENOMIC DNA]</scope>
    <source>
        <strain evidence="8 9">LI2</strain>
    </source>
</reference>
<dbReference type="GO" id="GO:0004479">
    <property type="term" value="F:methionyl-tRNA formyltransferase activity"/>
    <property type="evidence" value="ECO:0007669"/>
    <property type="project" value="UniProtKB-UniRule"/>
</dbReference>
<dbReference type="CDD" id="cd08646">
    <property type="entry name" value="FMT_core_Met-tRNA-FMT_N"/>
    <property type="match status" value="1"/>
</dbReference>
<feature type="domain" description="Formyl transferase C-terminal" evidence="7">
    <location>
        <begin position="201"/>
        <end position="297"/>
    </location>
</feature>
<organism evidence="8 9">
    <name type="scientific">Arthrobacter livingstonensis</name>
    <dbReference type="NCBI Taxonomy" id="670078"/>
    <lineage>
        <taxon>Bacteria</taxon>
        <taxon>Bacillati</taxon>
        <taxon>Actinomycetota</taxon>
        <taxon>Actinomycetes</taxon>
        <taxon>Micrococcales</taxon>
        <taxon>Micrococcaceae</taxon>
        <taxon>Arthrobacter</taxon>
    </lineage>
</organism>
<keyword evidence="3 5" id="KW-0808">Transferase</keyword>
<feature type="binding site" evidence="5">
    <location>
        <begin position="108"/>
        <end position="111"/>
    </location>
    <ligand>
        <name>(6S)-5,6,7,8-tetrahydrofolate</name>
        <dbReference type="ChEBI" id="CHEBI:57453"/>
    </ligand>
</feature>
<gene>
    <name evidence="5" type="primary">fmt</name>
    <name evidence="8" type="ORF">CVV68_09235</name>
</gene>
<protein>
    <recommendedName>
        <fullName evidence="2 5">Methionyl-tRNA formyltransferase</fullName>
        <ecNumber evidence="2 5">2.1.2.9</ecNumber>
    </recommendedName>
</protein>
<feature type="domain" description="Formyl transferase N-terminal" evidence="6">
    <location>
        <begin position="2"/>
        <end position="179"/>
    </location>
</feature>
<comment type="catalytic activity">
    <reaction evidence="5">
        <text>L-methionyl-tRNA(fMet) + (6R)-10-formyltetrahydrofolate = N-formyl-L-methionyl-tRNA(fMet) + (6S)-5,6,7,8-tetrahydrofolate + H(+)</text>
        <dbReference type="Rhea" id="RHEA:24380"/>
        <dbReference type="Rhea" id="RHEA-COMP:9952"/>
        <dbReference type="Rhea" id="RHEA-COMP:9953"/>
        <dbReference type="ChEBI" id="CHEBI:15378"/>
        <dbReference type="ChEBI" id="CHEBI:57453"/>
        <dbReference type="ChEBI" id="CHEBI:78530"/>
        <dbReference type="ChEBI" id="CHEBI:78844"/>
        <dbReference type="ChEBI" id="CHEBI:195366"/>
        <dbReference type="EC" id="2.1.2.9"/>
    </reaction>
</comment>
<dbReference type="InterPro" id="IPR036477">
    <property type="entry name" value="Formyl_transf_N_sf"/>
</dbReference>
<dbReference type="InterPro" id="IPR044135">
    <property type="entry name" value="Met-tRNA-FMT_C"/>
</dbReference>
<dbReference type="CDD" id="cd08704">
    <property type="entry name" value="Met_tRNA_FMT_C"/>
    <property type="match status" value="1"/>
</dbReference>
<evidence type="ECO:0000313" key="9">
    <source>
        <dbReference type="Proteomes" id="UP000247832"/>
    </source>
</evidence>
<dbReference type="EC" id="2.1.2.9" evidence="2 5"/>
<dbReference type="Pfam" id="PF00551">
    <property type="entry name" value="Formyl_trans_N"/>
    <property type="match status" value="1"/>
</dbReference>
<dbReference type="Proteomes" id="UP000247832">
    <property type="component" value="Unassembled WGS sequence"/>
</dbReference>
<evidence type="ECO:0000313" key="8">
    <source>
        <dbReference type="EMBL" id="PYI67614.1"/>
    </source>
</evidence>
<evidence type="ECO:0000256" key="3">
    <source>
        <dbReference type="ARBA" id="ARBA00022679"/>
    </source>
</evidence>
<evidence type="ECO:0000256" key="4">
    <source>
        <dbReference type="ARBA" id="ARBA00022917"/>
    </source>
</evidence>
<dbReference type="SUPFAM" id="SSF53328">
    <property type="entry name" value="Formyltransferase"/>
    <property type="match status" value="1"/>
</dbReference>
<dbReference type="PANTHER" id="PTHR11138">
    <property type="entry name" value="METHIONYL-TRNA FORMYLTRANSFERASE"/>
    <property type="match status" value="1"/>
</dbReference>
<evidence type="ECO:0000256" key="2">
    <source>
        <dbReference type="ARBA" id="ARBA00012261"/>
    </source>
</evidence>